<dbReference type="EMBL" id="WVHT01000002">
    <property type="protein sequence ID" value="MXV50427.1"/>
    <property type="molecule type" value="Genomic_DNA"/>
</dbReference>
<sequence>MESRSKSSDVPEQIVGMLRVMLLAFLFVGFCGAVRAQTWAEFFNQKKTQKQYLVRQLAALEMYAGYARKGYELVSGGLETIKGITRGELGLHEVFFGSLSAVSPLVSGDSRVAGVLRMQLLISARLTSLGSLGALPAAYEVYGRKVRADLLKGCAEDLVELADVLSQGRLQLSDEERLRRLQMLYASVEERYGFCNRFVSAVQVLAKQRSQEKAETEHLRALFGQGLEE</sequence>
<accession>A0A7K1Y785</accession>
<comment type="caution">
    <text evidence="1">The sequence shown here is derived from an EMBL/GenBank/DDBJ whole genome shotgun (WGS) entry which is preliminary data.</text>
</comment>
<dbReference type="Proteomes" id="UP000466586">
    <property type="component" value="Unassembled WGS sequence"/>
</dbReference>
<proteinExistence type="predicted"/>
<gene>
    <name evidence="1" type="ORF">GS399_05530</name>
</gene>
<reference evidence="1 2" key="1">
    <citation type="submission" date="2019-11" db="EMBL/GenBank/DDBJ databases">
        <title>Pedobacter sp. HMF7647 Genome sequencing and assembly.</title>
        <authorList>
            <person name="Kang H."/>
            <person name="Kim H."/>
            <person name="Joh K."/>
        </authorList>
    </citation>
    <scope>NUCLEOTIDE SEQUENCE [LARGE SCALE GENOMIC DNA]</scope>
    <source>
        <strain evidence="1 2">HMF7647</strain>
    </source>
</reference>
<dbReference type="AlphaFoldDB" id="A0A7K1Y785"/>
<name>A0A7K1Y785_9SPHI</name>
<evidence type="ECO:0000313" key="1">
    <source>
        <dbReference type="EMBL" id="MXV50427.1"/>
    </source>
</evidence>
<protein>
    <recommendedName>
        <fullName evidence="3">TerB family tellurite resistance protein</fullName>
    </recommendedName>
</protein>
<keyword evidence="2" id="KW-1185">Reference proteome</keyword>
<evidence type="ECO:0008006" key="3">
    <source>
        <dbReference type="Google" id="ProtNLM"/>
    </source>
</evidence>
<organism evidence="1 2">
    <name type="scientific">Hufsiella arboris</name>
    <dbReference type="NCBI Taxonomy" id="2695275"/>
    <lineage>
        <taxon>Bacteria</taxon>
        <taxon>Pseudomonadati</taxon>
        <taxon>Bacteroidota</taxon>
        <taxon>Sphingobacteriia</taxon>
        <taxon>Sphingobacteriales</taxon>
        <taxon>Sphingobacteriaceae</taxon>
        <taxon>Hufsiella</taxon>
    </lineage>
</organism>
<evidence type="ECO:0000313" key="2">
    <source>
        <dbReference type="Proteomes" id="UP000466586"/>
    </source>
</evidence>
<dbReference type="RefSeq" id="WP_160843602.1">
    <property type="nucleotide sequence ID" value="NZ_WVHT01000002.1"/>
</dbReference>